<proteinExistence type="predicted"/>
<feature type="region of interest" description="Disordered" evidence="1">
    <location>
        <begin position="1"/>
        <end position="207"/>
    </location>
</feature>
<gene>
    <name evidence="3" type="primary">LOC112067546</name>
</gene>
<feature type="compositionally biased region" description="Pro residues" evidence="1">
    <location>
        <begin position="153"/>
        <end position="169"/>
    </location>
</feature>
<accession>A0A2Y9TIG1</accession>
<keyword evidence="2" id="KW-1185">Reference proteome</keyword>
<organism evidence="2 3">
    <name type="scientific">Physeter macrocephalus</name>
    <name type="common">Sperm whale</name>
    <name type="synonym">Physeter catodon</name>
    <dbReference type="NCBI Taxonomy" id="9755"/>
    <lineage>
        <taxon>Eukaryota</taxon>
        <taxon>Metazoa</taxon>
        <taxon>Chordata</taxon>
        <taxon>Craniata</taxon>
        <taxon>Vertebrata</taxon>
        <taxon>Euteleostomi</taxon>
        <taxon>Mammalia</taxon>
        <taxon>Eutheria</taxon>
        <taxon>Laurasiatheria</taxon>
        <taxon>Artiodactyla</taxon>
        <taxon>Whippomorpha</taxon>
        <taxon>Cetacea</taxon>
        <taxon>Odontoceti</taxon>
        <taxon>Physeteridae</taxon>
        <taxon>Physeter</taxon>
    </lineage>
</organism>
<dbReference type="KEGG" id="pcad:112067546"/>
<dbReference type="Proteomes" id="UP000248484">
    <property type="component" value="Chromosome 4"/>
</dbReference>
<reference evidence="3" key="1">
    <citation type="submission" date="2025-08" db="UniProtKB">
        <authorList>
            <consortium name="RefSeq"/>
        </authorList>
    </citation>
    <scope>IDENTIFICATION</scope>
    <source>
        <tissue evidence="3">Muscle</tissue>
    </source>
</reference>
<evidence type="ECO:0000313" key="2">
    <source>
        <dbReference type="Proteomes" id="UP000248484"/>
    </source>
</evidence>
<evidence type="ECO:0000313" key="3">
    <source>
        <dbReference type="RefSeq" id="XP_023989402.1"/>
    </source>
</evidence>
<dbReference type="InParanoid" id="A0A2Y9TIG1"/>
<dbReference type="GeneID" id="112067546"/>
<name>A0A2Y9TIG1_PHYMC</name>
<evidence type="ECO:0000256" key="1">
    <source>
        <dbReference type="SAM" id="MobiDB-lite"/>
    </source>
</evidence>
<dbReference type="AlphaFoldDB" id="A0A2Y9TIG1"/>
<protein>
    <submittedName>
        <fullName evidence="3">Basic proline-rich protein-like</fullName>
    </submittedName>
</protein>
<dbReference type="RefSeq" id="XP_023989402.1">
    <property type="nucleotide sequence ID" value="XM_024133634.1"/>
</dbReference>
<sequence length="222" mass="23805">MRLRPPARVRPPSLRTRANLLEAPRRPGPRPRTGVVSETGVQHRPRPAAGETRGPGSPATPSPPPTGRRGEQPGSDAPSARPFRAAHRRLQVSQRPPRPGCRRPLTVVSRRGGSCGGPLECGRASSPQPHPTLRLRVPAEPPALPLSRAPVGRGPPPRASLAARPPPAPARLSTTGRPPAKYLRLGRPLGGLQSPRERKPQGFESSGQLDPLLWWCMLGLRS</sequence>